<dbReference type="PROSITE" id="PS50005">
    <property type="entry name" value="TPR"/>
    <property type="match status" value="1"/>
</dbReference>
<dbReference type="AlphaFoldDB" id="A0A0N8H3Q9"/>
<feature type="transmembrane region" description="Helical" evidence="2">
    <location>
        <begin position="21"/>
        <end position="42"/>
    </location>
</feature>
<name>A0A0N8H3Q9_9FLAO</name>
<sequence length="348" mass="40343">MRPNFQNPLTYTKGKRWQKSKGIPMAINYHITTFLVLSVFIYQQGYAQNNSIGGIFNQSWSSITYMVDKQPVFDISKTKSVIISEIVNDIKREDNHTIDIYDEFVTQVTEINGLKLIDRAKTKSLLKELDFQRSGYVDENQIRKIGKFYGSGLIIFGRIQTDNFAQSIDRNRSLIRNGCPVQKRLGVYRLDVNLKIIDLQTAEVLFSRTLKSKINREGPKYDCQTPPSLNSVEFFQFAKEEIGQQFRELFTVHQKEYEIDFQTHRKFNEDLKKAITLLEIDDFDGGYAKIKEIAKETRDEKAKSFALYNLAKMQLFNGEYDASLQNAKDAYLLNPKNDACLEIINELK</sequence>
<reference evidence="3 4" key="1">
    <citation type="submission" date="2015-09" db="EMBL/GenBank/DDBJ databases">
        <title>Genome sequence of the marine flavobacterium Croceitalea dokdonensis DOKDO 023 that contains proton- and sodium-pumping rhodopsins.</title>
        <authorList>
            <person name="Kwon S.-K."/>
            <person name="Lee H.K."/>
            <person name="Kwak M.-J."/>
            <person name="Kim J.F."/>
        </authorList>
    </citation>
    <scope>NUCLEOTIDE SEQUENCE [LARGE SCALE GENOMIC DNA]</scope>
    <source>
        <strain evidence="3 4">DOKDO 023</strain>
    </source>
</reference>
<keyword evidence="1" id="KW-0802">TPR repeat</keyword>
<dbReference type="EMBL" id="LDJX01000005">
    <property type="protein sequence ID" value="KPM31260.1"/>
    <property type="molecule type" value="Genomic_DNA"/>
</dbReference>
<evidence type="ECO:0000256" key="1">
    <source>
        <dbReference type="PROSITE-ProRule" id="PRU00339"/>
    </source>
</evidence>
<protein>
    <submittedName>
        <fullName evidence="3">Uncharacterized protein</fullName>
    </submittedName>
</protein>
<gene>
    <name evidence="3" type="ORF">I595_2525</name>
</gene>
<keyword evidence="4" id="KW-1185">Reference proteome</keyword>
<comment type="caution">
    <text evidence="3">The sequence shown here is derived from an EMBL/GenBank/DDBJ whole genome shotgun (WGS) entry which is preliminary data.</text>
</comment>
<feature type="repeat" description="TPR" evidence="1">
    <location>
        <begin position="304"/>
        <end position="337"/>
    </location>
</feature>
<dbReference type="GO" id="GO:0030288">
    <property type="term" value="C:outer membrane-bounded periplasmic space"/>
    <property type="evidence" value="ECO:0007669"/>
    <property type="project" value="InterPro"/>
</dbReference>
<keyword evidence="2" id="KW-0812">Transmembrane</keyword>
<keyword evidence="2" id="KW-1133">Transmembrane helix</keyword>
<dbReference type="InterPro" id="IPR005534">
    <property type="entry name" value="Curli_assmbl/transp-comp_CsgG"/>
</dbReference>
<dbReference type="Gene3D" id="3.40.50.10610">
    <property type="entry name" value="ABC-type transport auxiliary lipoprotein component"/>
    <property type="match status" value="1"/>
</dbReference>
<evidence type="ECO:0000256" key="2">
    <source>
        <dbReference type="SAM" id="Phobius"/>
    </source>
</evidence>
<dbReference type="Pfam" id="PF03783">
    <property type="entry name" value="CsgG"/>
    <property type="match status" value="1"/>
</dbReference>
<keyword evidence="2" id="KW-0472">Membrane</keyword>
<evidence type="ECO:0000313" key="4">
    <source>
        <dbReference type="Proteomes" id="UP000050280"/>
    </source>
</evidence>
<evidence type="ECO:0000313" key="3">
    <source>
        <dbReference type="EMBL" id="KPM31260.1"/>
    </source>
</evidence>
<proteinExistence type="predicted"/>
<dbReference type="STRING" id="1300341.I595_2525"/>
<organism evidence="3 4">
    <name type="scientific">Croceitalea dokdonensis DOKDO 023</name>
    <dbReference type="NCBI Taxonomy" id="1300341"/>
    <lineage>
        <taxon>Bacteria</taxon>
        <taxon>Pseudomonadati</taxon>
        <taxon>Bacteroidota</taxon>
        <taxon>Flavobacteriia</taxon>
        <taxon>Flavobacteriales</taxon>
        <taxon>Flavobacteriaceae</taxon>
        <taxon>Croceitalea</taxon>
    </lineage>
</organism>
<accession>A0A0N8H3Q9</accession>
<dbReference type="Proteomes" id="UP000050280">
    <property type="component" value="Unassembled WGS sequence"/>
</dbReference>
<dbReference type="InterPro" id="IPR019734">
    <property type="entry name" value="TPR_rpt"/>
</dbReference>